<evidence type="ECO:0000256" key="1">
    <source>
        <dbReference type="SAM" id="Phobius"/>
    </source>
</evidence>
<dbReference type="AlphaFoldDB" id="A0A0A9AZL2"/>
<sequence length="33" mass="3817">MYSDTIGSSSAWVAWRCGASFIFFLLIWILFVK</sequence>
<organism evidence="2">
    <name type="scientific">Arundo donax</name>
    <name type="common">Giant reed</name>
    <name type="synonym">Donax arundinaceus</name>
    <dbReference type="NCBI Taxonomy" id="35708"/>
    <lineage>
        <taxon>Eukaryota</taxon>
        <taxon>Viridiplantae</taxon>
        <taxon>Streptophyta</taxon>
        <taxon>Embryophyta</taxon>
        <taxon>Tracheophyta</taxon>
        <taxon>Spermatophyta</taxon>
        <taxon>Magnoliopsida</taxon>
        <taxon>Liliopsida</taxon>
        <taxon>Poales</taxon>
        <taxon>Poaceae</taxon>
        <taxon>PACMAD clade</taxon>
        <taxon>Arundinoideae</taxon>
        <taxon>Arundineae</taxon>
        <taxon>Arundo</taxon>
    </lineage>
</organism>
<protein>
    <submittedName>
        <fullName evidence="2">Uncharacterized protein</fullName>
    </submittedName>
</protein>
<keyword evidence="1" id="KW-0812">Transmembrane</keyword>
<reference evidence="2" key="2">
    <citation type="journal article" date="2015" name="Data Brief">
        <title>Shoot transcriptome of the giant reed, Arundo donax.</title>
        <authorList>
            <person name="Barrero R.A."/>
            <person name="Guerrero F.D."/>
            <person name="Moolhuijzen P."/>
            <person name="Goolsby J.A."/>
            <person name="Tidwell J."/>
            <person name="Bellgard S.E."/>
            <person name="Bellgard M.I."/>
        </authorList>
    </citation>
    <scope>NUCLEOTIDE SEQUENCE</scope>
    <source>
        <tissue evidence="2">Shoot tissue taken approximately 20 cm above the soil surface</tissue>
    </source>
</reference>
<keyword evidence="1" id="KW-0472">Membrane</keyword>
<dbReference type="EMBL" id="GBRH01240746">
    <property type="protein sequence ID" value="JAD57149.1"/>
    <property type="molecule type" value="Transcribed_RNA"/>
</dbReference>
<proteinExistence type="predicted"/>
<feature type="transmembrane region" description="Helical" evidence="1">
    <location>
        <begin position="12"/>
        <end position="32"/>
    </location>
</feature>
<reference evidence="2" key="1">
    <citation type="submission" date="2014-09" db="EMBL/GenBank/DDBJ databases">
        <authorList>
            <person name="Magalhaes I.L.F."/>
            <person name="Oliveira U."/>
            <person name="Santos F.R."/>
            <person name="Vidigal T.H.D.A."/>
            <person name="Brescovit A.D."/>
            <person name="Santos A.J."/>
        </authorList>
    </citation>
    <scope>NUCLEOTIDE SEQUENCE</scope>
    <source>
        <tissue evidence="2">Shoot tissue taken approximately 20 cm above the soil surface</tissue>
    </source>
</reference>
<accession>A0A0A9AZL2</accession>
<keyword evidence="1" id="KW-1133">Transmembrane helix</keyword>
<evidence type="ECO:0000313" key="2">
    <source>
        <dbReference type="EMBL" id="JAD57149.1"/>
    </source>
</evidence>
<name>A0A0A9AZL2_ARUDO</name>